<dbReference type="Gene3D" id="3.40.50.2300">
    <property type="match status" value="1"/>
</dbReference>
<dbReference type="SMART" id="SM00862">
    <property type="entry name" value="Trans_reg_C"/>
    <property type="match status" value="1"/>
</dbReference>
<dbReference type="CDD" id="cd00383">
    <property type="entry name" value="trans_reg_C"/>
    <property type="match status" value="1"/>
</dbReference>
<dbReference type="Proteomes" id="UP000317863">
    <property type="component" value="Unassembled WGS sequence"/>
</dbReference>
<name>A0A544QW85_9FIRM</name>
<evidence type="ECO:0000256" key="2">
    <source>
        <dbReference type="ARBA" id="ARBA00022553"/>
    </source>
</evidence>
<evidence type="ECO:0000256" key="5">
    <source>
        <dbReference type="ARBA" id="ARBA00023125"/>
    </source>
</evidence>
<sequence length="228" mass="26292">MKLIVAEDEKELAKALKRILEHSNYTVDTVYNGEDALYYIENGNYDAAILDIMMPKMDGIEVLKRIRKDGIKIPVIMLTAKSEVDDKVEGLDSGANDYLTKPFQTKELLARIRAMTRNLSENAVSSVLEFGNIKLDTASYEMYSENEKIRLANKEFQMMEMLMNSRKQPIPTEVFMEKIWGYDSDTDISVVWVYISYLRKKLQTLKADINIKASRNQGYMLEEMGKNK</sequence>
<keyword evidence="5 9" id="KW-0238">DNA-binding</keyword>
<feature type="modified residue" description="4-aspartylphosphate" evidence="8">
    <location>
        <position position="51"/>
    </location>
</feature>
<dbReference type="Pfam" id="PF00486">
    <property type="entry name" value="Trans_reg_C"/>
    <property type="match status" value="1"/>
</dbReference>
<dbReference type="AlphaFoldDB" id="A0A544QW85"/>
<evidence type="ECO:0000256" key="4">
    <source>
        <dbReference type="ARBA" id="ARBA00023015"/>
    </source>
</evidence>
<accession>A0A544QW85</accession>
<keyword evidence="2 8" id="KW-0597">Phosphoprotein</keyword>
<comment type="function">
    <text evidence="7">May play the central regulatory role in sporulation. It may be an element of the effector pathway responsible for the activation of sporulation genes in response to nutritional stress. Spo0A may act in concert with spo0H (a sigma factor) to control the expression of some genes that are critical to the sporulation process.</text>
</comment>
<dbReference type="InterPro" id="IPR001867">
    <property type="entry name" value="OmpR/PhoB-type_DNA-bd"/>
</dbReference>
<organism evidence="12 13">
    <name type="scientific">Peptacetobacter hominis</name>
    <dbReference type="NCBI Taxonomy" id="2743610"/>
    <lineage>
        <taxon>Bacteria</taxon>
        <taxon>Bacillati</taxon>
        <taxon>Bacillota</taxon>
        <taxon>Clostridia</taxon>
        <taxon>Peptostreptococcales</taxon>
        <taxon>Peptostreptococcaceae</taxon>
        <taxon>Peptacetobacter</taxon>
    </lineage>
</organism>
<keyword evidence="6" id="KW-0804">Transcription</keyword>
<evidence type="ECO:0000256" key="9">
    <source>
        <dbReference type="PROSITE-ProRule" id="PRU01091"/>
    </source>
</evidence>
<feature type="domain" description="Response regulatory" evidence="10">
    <location>
        <begin position="2"/>
        <end position="116"/>
    </location>
</feature>
<comment type="caution">
    <text evidence="12">The sequence shown here is derived from an EMBL/GenBank/DDBJ whole genome shotgun (WGS) entry which is preliminary data.</text>
</comment>
<gene>
    <name evidence="12" type="ORF">EXD82_03705</name>
</gene>
<dbReference type="CDD" id="cd17625">
    <property type="entry name" value="REC_OmpR_DrrD-like"/>
    <property type="match status" value="1"/>
</dbReference>
<dbReference type="GO" id="GO:0005829">
    <property type="term" value="C:cytosol"/>
    <property type="evidence" value="ECO:0007669"/>
    <property type="project" value="TreeGrafter"/>
</dbReference>
<dbReference type="RefSeq" id="WP_142535564.1">
    <property type="nucleotide sequence ID" value="NZ_SGJB01000005.1"/>
</dbReference>
<dbReference type="SUPFAM" id="SSF52172">
    <property type="entry name" value="CheY-like"/>
    <property type="match status" value="1"/>
</dbReference>
<dbReference type="InterPro" id="IPR039420">
    <property type="entry name" value="WalR-like"/>
</dbReference>
<dbReference type="EMBL" id="SGJB01000005">
    <property type="protein sequence ID" value="TQQ84960.1"/>
    <property type="molecule type" value="Genomic_DNA"/>
</dbReference>
<dbReference type="PROSITE" id="PS51755">
    <property type="entry name" value="OMPR_PHOB"/>
    <property type="match status" value="1"/>
</dbReference>
<feature type="domain" description="OmpR/PhoB-type" evidence="11">
    <location>
        <begin position="125"/>
        <end position="223"/>
    </location>
</feature>
<evidence type="ECO:0000259" key="11">
    <source>
        <dbReference type="PROSITE" id="PS51755"/>
    </source>
</evidence>
<dbReference type="PANTHER" id="PTHR48111:SF22">
    <property type="entry name" value="REGULATOR OF RPOS"/>
    <property type="match status" value="1"/>
</dbReference>
<keyword evidence="3" id="KW-0902">Two-component regulatory system</keyword>
<dbReference type="FunFam" id="3.40.50.2300:FF:000002">
    <property type="entry name" value="DNA-binding response regulator PhoP"/>
    <property type="match status" value="1"/>
</dbReference>
<evidence type="ECO:0000256" key="8">
    <source>
        <dbReference type="PROSITE-ProRule" id="PRU00169"/>
    </source>
</evidence>
<dbReference type="SMART" id="SM00448">
    <property type="entry name" value="REC"/>
    <property type="match status" value="1"/>
</dbReference>
<dbReference type="InterPro" id="IPR011006">
    <property type="entry name" value="CheY-like_superfamily"/>
</dbReference>
<evidence type="ECO:0000256" key="6">
    <source>
        <dbReference type="ARBA" id="ARBA00023163"/>
    </source>
</evidence>
<evidence type="ECO:0000256" key="7">
    <source>
        <dbReference type="ARBA" id="ARBA00024867"/>
    </source>
</evidence>
<evidence type="ECO:0000256" key="1">
    <source>
        <dbReference type="ARBA" id="ARBA00018672"/>
    </source>
</evidence>
<dbReference type="OrthoDB" id="9790442at2"/>
<dbReference type="InterPro" id="IPR001789">
    <property type="entry name" value="Sig_transdc_resp-reg_receiver"/>
</dbReference>
<dbReference type="GO" id="GO:0000976">
    <property type="term" value="F:transcription cis-regulatory region binding"/>
    <property type="evidence" value="ECO:0007669"/>
    <property type="project" value="TreeGrafter"/>
</dbReference>
<dbReference type="Gene3D" id="6.10.250.690">
    <property type="match status" value="1"/>
</dbReference>
<dbReference type="InterPro" id="IPR036388">
    <property type="entry name" value="WH-like_DNA-bd_sf"/>
</dbReference>
<evidence type="ECO:0000313" key="12">
    <source>
        <dbReference type="EMBL" id="TQQ84960.1"/>
    </source>
</evidence>
<evidence type="ECO:0000259" key="10">
    <source>
        <dbReference type="PROSITE" id="PS50110"/>
    </source>
</evidence>
<evidence type="ECO:0000313" key="13">
    <source>
        <dbReference type="Proteomes" id="UP000317863"/>
    </source>
</evidence>
<dbReference type="Pfam" id="PF00072">
    <property type="entry name" value="Response_reg"/>
    <property type="match status" value="1"/>
</dbReference>
<keyword evidence="4" id="KW-0805">Transcription regulation</keyword>
<dbReference type="PROSITE" id="PS50110">
    <property type="entry name" value="RESPONSE_REGULATORY"/>
    <property type="match status" value="1"/>
</dbReference>
<feature type="DNA-binding region" description="OmpR/PhoB-type" evidence="9">
    <location>
        <begin position="125"/>
        <end position="223"/>
    </location>
</feature>
<dbReference type="GO" id="GO:0032993">
    <property type="term" value="C:protein-DNA complex"/>
    <property type="evidence" value="ECO:0007669"/>
    <property type="project" value="TreeGrafter"/>
</dbReference>
<dbReference type="GO" id="GO:0006355">
    <property type="term" value="P:regulation of DNA-templated transcription"/>
    <property type="evidence" value="ECO:0007669"/>
    <property type="project" value="InterPro"/>
</dbReference>
<keyword evidence="13" id="KW-1185">Reference proteome</keyword>
<dbReference type="GO" id="GO:0000156">
    <property type="term" value="F:phosphorelay response regulator activity"/>
    <property type="evidence" value="ECO:0007669"/>
    <property type="project" value="TreeGrafter"/>
</dbReference>
<dbReference type="PANTHER" id="PTHR48111">
    <property type="entry name" value="REGULATOR OF RPOS"/>
    <property type="match status" value="1"/>
</dbReference>
<protein>
    <recommendedName>
        <fullName evidence="1">Stage 0 sporulation protein A homolog</fullName>
    </recommendedName>
</protein>
<dbReference type="Gene3D" id="1.10.10.10">
    <property type="entry name" value="Winged helix-like DNA-binding domain superfamily/Winged helix DNA-binding domain"/>
    <property type="match status" value="1"/>
</dbReference>
<reference evidence="12 13" key="1">
    <citation type="submission" date="2019-02" db="EMBL/GenBank/DDBJ databases">
        <title>Peptostreptococcaceae bacterium ZHW00191 nov., a new bacterium isolated from the human gut.</title>
        <authorList>
            <person name="Zhou H.-W."/>
            <person name="Chen X.-J."/>
        </authorList>
    </citation>
    <scope>NUCLEOTIDE SEQUENCE [LARGE SCALE GENOMIC DNA]</scope>
    <source>
        <strain evidence="12 13">ZHW00191</strain>
    </source>
</reference>
<evidence type="ECO:0000256" key="3">
    <source>
        <dbReference type="ARBA" id="ARBA00023012"/>
    </source>
</evidence>
<proteinExistence type="predicted"/>